<dbReference type="InterPro" id="IPR049945">
    <property type="entry name" value="AAA_22"/>
</dbReference>
<evidence type="ECO:0000313" key="4">
    <source>
        <dbReference type="Proteomes" id="UP000005045"/>
    </source>
</evidence>
<feature type="domain" description="ORC1/DEAH AAA+ ATPase" evidence="2">
    <location>
        <begin position="134"/>
        <end position="280"/>
    </location>
</feature>
<comment type="caution">
    <text evidence="3">The sequence shown here is derived from an EMBL/GenBank/DDBJ whole genome shotgun (WGS) entry which is preliminary data.</text>
</comment>
<dbReference type="RefSeq" id="WP_006046813.1">
    <property type="nucleotide sequence ID" value="NZ_ABLD01000001.1"/>
</dbReference>
<keyword evidence="4" id="KW-1185">Reference proteome</keyword>
<dbReference type="Proteomes" id="UP000005045">
    <property type="component" value="Unassembled WGS sequence"/>
</dbReference>
<dbReference type="OrthoDB" id="5593847at2"/>
<protein>
    <submittedName>
        <fullName evidence="3">Putative transposition protein C</fullName>
    </submittedName>
</protein>
<reference evidence="3 4" key="1">
    <citation type="submission" date="2008-03" db="EMBL/GenBank/DDBJ databases">
        <title>Sequencing of the draft genome and assembly of Burkholderia graminis C4D1M.</title>
        <authorList>
            <consortium name="US DOE Joint Genome Institute (JGI-PGF)"/>
            <person name="Copeland A."/>
            <person name="Lucas S."/>
            <person name="Lapidus A."/>
            <person name="Glavina del Rio T."/>
            <person name="Dalin E."/>
            <person name="Tice H."/>
            <person name="Bruce D."/>
            <person name="Goodwin L."/>
            <person name="Pitluck S."/>
            <person name="Larimer F."/>
            <person name="Land M.L."/>
            <person name="Hauser L."/>
            <person name="Tiedje J."/>
            <person name="Richardson P."/>
        </authorList>
    </citation>
    <scope>NUCLEOTIDE SEQUENCE [LARGE SCALE GENOMIC DNA]</scope>
    <source>
        <strain evidence="4">ATCC 700544 / DSM 17151 / LMG 18924 / NCIMB 13744 / C4D1M</strain>
    </source>
</reference>
<feature type="region of interest" description="Disordered" evidence="1">
    <location>
        <begin position="486"/>
        <end position="512"/>
    </location>
</feature>
<gene>
    <name evidence="3" type="ORF">BgramDRAFT_0264</name>
</gene>
<accession>B1FTC1</accession>
<sequence>MNRPLNNPFAVEARYTEQRIPQYRGNALIGALPASPTDEQLAGQLFDVPEFKLEQRSWETCDRLEMVSQLSTFLFPLARHITLARAFDSLIKTGYARRGIRTPEHIATYQSLYEAQQEGKAFKNSSIRAAGAQLSSALIGWSGTGKTSAIRRIFSRYPEVIWHPEHDITQIPYLHIECPHDGISGKGLAASIFRKLDQLVPDCNYSALYQKSSAGAETLLNNAARALHNHYVGVLVVDEIQNLKNAGKSKTSLMSLLVSCANELNVPIVFVGTHKALNVLGIDMSPARRSSAAGFALWKSLERSGDLQRPEEWEDFITSLWRFQWNRKPVKLDTYLANFMFECCQGIPDIAIKLFACAQWRAMLNGDETFSIETLDAVMTNELVRAEPMLGAIRSNDPEAMSRYEDIAPLHFSSLLDDAMNAYEGVKQVGAAVTTGHVSFVPRVTSVLVEAGISGKRAESMAQKVAEEGKVVGIAEGARAALELAKPPSRARRKSKTEETQPAELAPDDYRNAVRKARETGSTVFDELARTGAARPLDELVGVGF</sequence>
<dbReference type="SUPFAM" id="SSF52540">
    <property type="entry name" value="P-loop containing nucleoside triphosphate hydrolases"/>
    <property type="match status" value="1"/>
</dbReference>
<dbReference type="EMBL" id="ABLD01000001">
    <property type="protein sequence ID" value="EDT12884.1"/>
    <property type="molecule type" value="Genomic_DNA"/>
</dbReference>
<proteinExistence type="predicted"/>
<evidence type="ECO:0000256" key="1">
    <source>
        <dbReference type="SAM" id="MobiDB-lite"/>
    </source>
</evidence>
<dbReference type="Gene3D" id="3.40.50.300">
    <property type="entry name" value="P-loop containing nucleotide triphosphate hydrolases"/>
    <property type="match status" value="1"/>
</dbReference>
<dbReference type="AlphaFoldDB" id="B1FTC1"/>
<dbReference type="Pfam" id="PF13401">
    <property type="entry name" value="AAA_22"/>
    <property type="match status" value="1"/>
</dbReference>
<dbReference type="GO" id="GO:0016887">
    <property type="term" value="F:ATP hydrolysis activity"/>
    <property type="evidence" value="ECO:0007669"/>
    <property type="project" value="InterPro"/>
</dbReference>
<evidence type="ECO:0000259" key="2">
    <source>
        <dbReference type="Pfam" id="PF13401"/>
    </source>
</evidence>
<dbReference type="InterPro" id="IPR027417">
    <property type="entry name" value="P-loop_NTPase"/>
</dbReference>
<evidence type="ECO:0000313" key="3">
    <source>
        <dbReference type="EMBL" id="EDT12884.1"/>
    </source>
</evidence>
<organism evidence="3 4">
    <name type="scientific">Paraburkholderia graminis (strain ATCC 700544 / DSM 17151 / LMG 18924 / NCIMB 13744 / C4D1M)</name>
    <dbReference type="NCBI Taxonomy" id="396598"/>
    <lineage>
        <taxon>Bacteria</taxon>
        <taxon>Pseudomonadati</taxon>
        <taxon>Pseudomonadota</taxon>
        <taxon>Betaproteobacteria</taxon>
        <taxon>Burkholderiales</taxon>
        <taxon>Burkholderiaceae</taxon>
        <taxon>Paraburkholderia</taxon>
    </lineage>
</organism>
<name>B1FTC1_PARG4</name>